<comment type="caution">
    <text evidence="3">The sequence shown here is derived from an EMBL/GenBank/DDBJ whole genome shotgun (WGS) entry which is preliminary data.</text>
</comment>
<dbReference type="Proteomes" id="UP000645555">
    <property type="component" value="Unassembled WGS sequence"/>
</dbReference>
<evidence type="ECO:0000313" key="3">
    <source>
        <dbReference type="EMBL" id="GGX90514.1"/>
    </source>
</evidence>
<sequence length="400" mass="42392">MNCVETLAGVGAGCRAVCASGVARGGSMRFRRGPVERPLGAIGRWGPERRRGTPEYAEGGEGAVEGEDGVGGDGGADGMAAERARRVLDAAGLPSAALAHCRPLSGGSYNTVEEIVLGDGTRYVLKTPPPASVPGLAHERELLVSEAEFYRAAATVGVPAPRVVPLSEGVPAGPHLLMTACPGETWSTYPAPEQALLRKELGRQVARLHTVTGPGYGYPSGALGPLAADWRTAFTAMFDAVVEDARRYGAWLPRPVDEVARAAASAYAVLDEVALPCLVHFDLWRGNILVERPAGGAPGIGGLIDGERMFWGDPLADFVSLALLGDITGDQDFLKGYQELRGQLEFTPSVRRRLALYRSYLYLIMCVETVPRAYGDEHAGWLREVVGPELAAALDELGPH</sequence>
<reference evidence="3" key="1">
    <citation type="journal article" date="2014" name="Int. J. Syst. Evol. Microbiol.">
        <title>Complete genome sequence of Corynebacterium casei LMG S-19264T (=DSM 44701T), isolated from a smear-ripened cheese.</title>
        <authorList>
            <consortium name="US DOE Joint Genome Institute (JGI-PGF)"/>
            <person name="Walter F."/>
            <person name="Albersmeier A."/>
            <person name="Kalinowski J."/>
            <person name="Ruckert C."/>
        </authorList>
    </citation>
    <scope>NUCLEOTIDE SEQUENCE</scope>
    <source>
        <strain evidence="3">JCM 4956</strain>
    </source>
</reference>
<name>A0A918U492_9ACTN</name>
<organism evidence="3 4">
    <name type="scientific">Streptomyces fructofermentans</name>
    <dbReference type="NCBI Taxonomy" id="152141"/>
    <lineage>
        <taxon>Bacteria</taxon>
        <taxon>Bacillati</taxon>
        <taxon>Actinomycetota</taxon>
        <taxon>Actinomycetes</taxon>
        <taxon>Kitasatosporales</taxon>
        <taxon>Streptomycetaceae</taxon>
        <taxon>Streptomyces</taxon>
    </lineage>
</organism>
<dbReference type="InterPro" id="IPR051678">
    <property type="entry name" value="AGP_Transferase"/>
</dbReference>
<dbReference type="PANTHER" id="PTHR21310:SF15">
    <property type="entry name" value="AMINOGLYCOSIDE PHOSPHOTRANSFERASE DOMAIN-CONTAINING PROTEIN"/>
    <property type="match status" value="1"/>
</dbReference>
<proteinExistence type="predicted"/>
<protein>
    <recommendedName>
        <fullName evidence="2">Aminoglycoside phosphotransferase domain-containing protein</fullName>
    </recommendedName>
</protein>
<accession>A0A918U492</accession>
<evidence type="ECO:0000259" key="2">
    <source>
        <dbReference type="Pfam" id="PF01636"/>
    </source>
</evidence>
<dbReference type="Gene3D" id="3.90.1200.10">
    <property type="match status" value="1"/>
</dbReference>
<feature type="region of interest" description="Disordered" evidence="1">
    <location>
        <begin position="41"/>
        <end position="77"/>
    </location>
</feature>
<dbReference type="InterPro" id="IPR002575">
    <property type="entry name" value="Aminoglycoside_PTrfase"/>
</dbReference>
<dbReference type="InterPro" id="IPR011009">
    <property type="entry name" value="Kinase-like_dom_sf"/>
</dbReference>
<keyword evidence="4" id="KW-1185">Reference proteome</keyword>
<feature type="domain" description="Aminoglycoside phosphotransferase" evidence="2">
    <location>
        <begin position="101"/>
        <end position="346"/>
    </location>
</feature>
<evidence type="ECO:0000313" key="4">
    <source>
        <dbReference type="Proteomes" id="UP000645555"/>
    </source>
</evidence>
<dbReference type="PANTHER" id="PTHR21310">
    <property type="entry name" value="AMINOGLYCOSIDE PHOSPHOTRANSFERASE-RELATED-RELATED"/>
    <property type="match status" value="1"/>
</dbReference>
<evidence type="ECO:0000256" key="1">
    <source>
        <dbReference type="SAM" id="MobiDB-lite"/>
    </source>
</evidence>
<gene>
    <name evidence="3" type="ORF">GCM10010515_67060</name>
</gene>
<dbReference type="SUPFAM" id="SSF56112">
    <property type="entry name" value="Protein kinase-like (PK-like)"/>
    <property type="match status" value="1"/>
</dbReference>
<dbReference type="Pfam" id="PF01636">
    <property type="entry name" value="APH"/>
    <property type="match status" value="1"/>
</dbReference>
<reference evidence="3" key="2">
    <citation type="submission" date="2020-09" db="EMBL/GenBank/DDBJ databases">
        <authorList>
            <person name="Sun Q."/>
            <person name="Ohkuma M."/>
        </authorList>
    </citation>
    <scope>NUCLEOTIDE SEQUENCE</scope>
    <source>
        <strain evidence="3">JCM 4956</strain>
    </source>
</reference>
<dbReference type="AlphaFoldDB" id="A0A918U492"/>
<dbReference type="EMBL" id="BMWD01000033">
    <property type="protein sequence ID" value="GGX90514.1"/>
    <property type="molecule type" value="Genomic_DNA"/>
</dbReference>